<comment type="caution">
    <text evidence="2">The sequence shown here is derived from an EMBL/GenBank/DDBJ whole genome shotgun (WGS) entry which is preliminary data.</text>
</comment>
<reference evidence="2 3" key="1">
    <citation type="submission" date="2024-02" db="EMBL/GenBank/DDBJ databases">
        <title>Genome sequence of Aquincola sp. MAHUQ-54.</title>
        <authorList>
            <person name="Huq M.A."/>
        </authorList>
    </citation>
    <scope>NUCLEOTIDE SEQUENCE [LARGE SCALE GENOMIC DNA]</scope>
    <source>
        <strain evidence="2 3">MAHUQ-54</strain>
    </source>
</reference>
<dbReference type="InterPro" id="IPR011978">
    <property type="entry name" value="YgfB-like"/>
</dbReference>
<evidence type="ECO:0000256" key="1">
    <source>
        <dbReference type="SAM" id="MobiDB-lite"/>
    </source>
</evidence>
<dbReference type="RefSeq" id="WP_332289220.1">
    <property type="nucleotide sequence ID" value="NZ_JAZIBG010000023.1"/>
</dbReference>
<evidence type="ECO:0000313" key="3">
    <source>
        <dbReference type="Proteomes" id="UP001336250"/>
    </source>
</evidence>
<dbReference type="EMBL" id="JAZIBG010000023">
    <property type="protein sequence ID" value="MEF7614260.1"/>
    <property type="molecule type" value="Genomic_DNA"/>
</dbReference>
<dbReference type="SUPFAM" id="SSF101327">
    <property type="entry name" value="YgfB-like"/>
    <property type="match status" value="1"/>
</dbReference>
<proteinExistence type="predicted"/>
<name>A0AAW9QI43_9BURK</name>
<keyword evidence="3" id="KW-1185">Reference proteome</keyword>
<dbReference type="NCBIfam" id="TIGR02292">
    <property type="entry name" value="ygfB_yecA"/>
    <property type="match status" value="1"/>
</dbReference>
<dbReference type="Gene3D" id="1.20.120.740">
    <property type="entry name" value="YgfB uncharacterised protein family UPF0149, PF03695"/>
    <property type="match status" value="1"/>
</dbReference>
<organism evidence="2 3">
    <name type="scientific">Aquincola agrisoli</name>
    <dbReference type="NCBI Taxonomy" id="3119538"/>
    <lineage>
        <taxon>Bacteria</taxon>
        <taxon>Pseudomonadati</taxon>
        <taxon>Pseudomonadota</taxon>
        <taxon>Betaproteobacteria</taxon>
        <taxon>Burkholderiales</taxon>
        <taxon>Sphaerotilaceae</taxon>
        <taxon>Aquincola</taxon>
    </lineage>
</organism>
<accession>A0AAW9QI43</accession>
<feature type="region of interest" description="Disordered" evidence="1">
    <location>
        <begin position="190"/>
        <end position="222"/>
    </location>
</feature>
<gene>
    <name evidence="2" type="ORF">V4F39_10100</name>
</gene>
<dbReference type="InterPro" id="IPR036255">
    <property type="entry name" value="YgfB-like_sf"/>
</dbReference>
<dbReference type="AlphaFoldDB" id="A0AAW9QI43"/>
<evidence type="ECO:0000313" key="2">
    <source>
        <dbReference type="EMBL" id="MEF7614260.1"/>
    </source>
</evidence>
<protein>
    <submittedName>
        <fullName evidence="2">YecA family protein</fullName>
    </submittedName>
</protein>
<sequence length="222" mass="24094">MTSKPLTDDEFAELDGLLATLPAPLEPLECSALDGYLVGVLLQPRPVPAARWLAHVHDVDGRPAPPGTPLDRLHALVLRRHAELNQAIEHRQWFDPWVFELDEEASPSEAVMPWVAGFATAMSLFPALMDLPGPEMLEPLATLFAHLDPEDLEDAEELLAEIETLEPPADMTEAVDGLVRSALLLADVSRPRAPARPAPRPGARGRGPARGARPGPPGKPRR</sequence>
<dbReference type="Pfam" id="PF03695">
    <property type="entry name" value="UPF0149"/>
    <property type="match status" value="1"/>
</dbReference>
<dbReference type="Proteomes" id="UP001336250">
    <property type="component" value="Unassembled WGS sequence"/>
</dbReference>